<gene>
    <name evidence="1" type="ORF">Pmani_002572</name>
</gene>
<organism evidence="1 2">
    <name type="scientific">Petrolisthes manimaculis</name>
    <dbReference type="NCBI Taxonomy" id="1843537"/>
    <lineage>
        <taxon>Eukaryota</taxon>
        <taxon>Metazoa</taxon>
        <taxon>Ecdysozoa</taxon>
        <taxon>Arthropoda</taxon>
        <taxon>Crustacea</taxon>
        <taxon>Multicrustacea</taxon>
        <taxon>Malacostraca</taxon>
        <taxon>Eumalacostraca</taxon>
        <taxon>Eucarida</taxon>
        <taxon>Decapoda</taxon>
        <taxon>Pleocyemata</taxon>
        <taxon>Anomura</taxon>
        <taxon>Galatheoidea</taxon>
        <taxon>Porcellanidae</taxon>
        <taxon>Petrolisthes</taxon>
    </lineage>
</organism>
<dbReference type="Proteomes" id="UP001292094">
    <property type="component" value="Unassembled WGS sequence"/>
</dbReference>
<evidence type="ECO:0000313" key="1">
    <source>
        <dbReference type="EMBL" id="KAK4326929.1"/>
    </source>
</evidence>
<evidence type="ECO:0000313" key="2">
    <source>
        <dbReference type="Proteomes" id="UP001292094"/>
    </source>
</evidence>
<proteinExistence type="predicted"/>
<keyword evidence="2" id="KW-1185">Reference proteome</keyword>
<protein>
    <submittedName>
        <fullName evidence="1">Uncharacterized protein</fullName>
    </submittedName>
</protein>
<reference evidence="1" key="1">
    <citation type="submission" date="2023-11" db="EMBL/GenBank/DDBJ databases">
        <title>Genome assemblies of two species of porcelain crab, Petrolisthes cinctipes and Petrolisthes manimaculis (Anomura: Porcellanidae).</title>
        <authorList>
            <person name="Angst P."/>
        </authorList>
    </citation>
    <scope>NUCLEOTIDE SEQUENCE</scope>
    <source>
        <strain evidence="1">PB745_02</strain>
        <tissue evidence="1">Gill</tissue>
    </source>
</reference>
<dbReference type="AlphaFoldDB" id="A0AAE1UQV5"/>
<comment type="caution">
    <text evidence="1">The sequence shown here is derived from an EMBL/GenBank/DDBJ whole genome shotgun (WGS) entry which is preliminary data.</text>
</comment>
<name>A0AAE1UQV5_9EUCA</name>
<accession>A0AAE1UQV5</accession>
<sequence length="99" mass="11355">MKNASYHTGIKRTPYTAPRVGLTSSSITVEIIERLETEDDLRKALSVPPTSADDLPPPQPDDHIFQYLSLIFHHHHSMLISFQSLSLTIYHRFRLMVIL</sequence>
<dbReference type="EMBL" id="JAWZYT010000181">
    <property type="protein sequence ID" value="KAK4326929.1"/>
    <property type="molecule type" value="Genomic_DNA"/>
</dbReference>